<sequence>MYSRNSVRYLSGSIQARARTLKFGSLDSIKLREPIVPTHKNFDVNPNHPLWQFFPEGSETETCFRPRAEIEHIKSRPWTMAELRRKSFEDLHTLWYTVLKERNALGREIRLAQAIQDPDFAQHIEIDDKLVKVQKRIKVVLLERQTAFERTQLMQDVQEKYLAEFKQRYVDATGEGEETDVELGEKLVRLQYAIFGIHPQVADFDLEKDVNERMIQGIAYIADLKFSRYLATSGDKIEGPLDGIVEQLPFFLKETDVAVEELREIRENGVRKLDKIEVFAFVRNALETFIEEEAEVEQ</sequence>
<keyword evidence="3 8" id="KW-0689">Ribosomal protein</keyword>
<dbReference type="Gene3D" id="6.10.330.20">
    <property type="match status" value="1"/>
</dbReference>
<dbReference type="InterPro" id="IPR010729">
    <property type="entry name" value="Ribosomal_uL29_mit"/>
</dbReference>
<organism evidence="8 9">
    <name type="scientific">[Candida] anglica</name>
    <dbReference type="NCBI Taxonomy" id="148631"/>
    <lineage>
        <taxon>Eukaryota</taxon>
        <taxon>Fungi</taxon>
        <taxon>Dikarya</taxon>
        <taxon>Ascomycota</taxon>
        <taxon>Saccharomycotina</taxon>
        <taxon>Pichiomycetes</taxon>
        <taxon>Debaryomycetaceae</taxon>
        <taxon>Kurtzmaniella</taxon>
    </lineage>
</organism>
<accession>A0ABP0EG15</accession>
<evidence type="ECO:0000256" key="5">
    <source>
        <dbReference type="ARBA" id="ARBA00023274"/>
    </source>
</evidence>
<evidence type="ECO:0000256" key="6">
    <source>
        <dbReference type="ARBA" id="ARBA00035289"/>
    </source>
</evidence>
<evidence type="ECO:0000313" key="8">
    <source>
        <dbReference type="EMBL" id="CAK7913440.1"/>
    </source>
</evidence>
<evidence type="ECO:0000313" key="9">
    <source>
        <dbReference type="Proteomes" id="UP001497600"/>
    </source>
</evidence>
<dbReference type="Gene3D" id="6.10.140.1190">
    <property type="match status" value="1"/>
</dbReference>
<evidence type="ECO:0000256" key="3">
    <source>
        <dbReference type="ARBA" id="ARBA00022980"/>
    </source>
</evidence>
<dbReference type="GO" id="GO:0005840">
    <property type="term" value="C:ribosome"/>
    <property type="evidence" value="ECO:0007669"/>
    <property type="project" value="UniProtKB-KW"/>
</dbReference>
<evidence type="ECO:0000256" key="7">
    <source>
        <dbReference type="ARBA" id="ARBA00035399"/>
    </source>
</evidence>
<evidence type="ECO:0000256" key="1">
    <source>
        <dbReference type="ARBA" id="ARBA00004173"/>
    </source>
</evidence>
<name>A0ABP0EG15_9ASCO</name>
<dbReference type="PANTHER" id="PTHR21183:SF18">
    <property type="entry name" value="LARGE RIBOSOMAL SUBUNIT PROTEIN UL29M"/>
    <property type="match status" value="1"/>
</dbReference>
<dbReference type="Pfam" id="PF06984">
    <property type="entry name" value="MRP-L47"/>
    <property type="match status" value="1"/>
</dbReference>
<evidence type="ECO:0000256" key="4">
    <source>
        <dbReference type="ARBA" id="ARBA00023128"/>
    </source>
</evidence>
<comment type="subcellular location">
    <subcellularLocation>
        <location evidence="1">Mitochondrion</location>
    </subcellularLocation>
</comment>
<dbReference type="InterPro" id="IPR038340">
    <property type="entry name" value="MRP-L47_sf"/>
</dbReference>
<evidence type="ECO:0000256" key="2">
    <source>
        <dbReference type="ARBA" id="ARBA00009254"/>
    </source>
</evidence>
<keyword evidence="4" id="KW-0496">Mitochondrion</keyword>
<dbReference type="Proteomes" id="UP001497600">
    <property type="component" value="Chromosome F"/>
</dbReference>
<dbReference type="EMBL" id="OZ004258">
    <property type="protein sequence ID" value="CAK7913440.1"/>
    <property type="molecule type" value="Genomic_DNA"/>
</dbReference>
<dbReference type="PANTHER" id="PTHR21183">
    <property type="entry name" value="RIBOSOMAL PROTEIN L47, MITOCHONDRIAL-RELATED"/>
    <property type="match status" value="1"/>
</dbReference>
<protein>
    <recommendedName>
        <fullName evidence="6">Large ribosomal subunit protein uL29m</fullName>
    </recommendedName>
    <alternativeName>
        <fullName evidence="7">54S ribosomal protein L4, mitochondrial</fullName>
    </alternativeName>
</protein>
<keyword evidence="9" id="KW-1185">Reference proteome</keyword>
<keyword evidence="5" id="KW-0687">Ribonucleoprotein</keyword>
<comment type="similarity">
    <text evidence="2">Belongs to the universal ribosomal protein uL29 family.</text>
</comment>
<proteinExistence type="inferred from homology"/>
<reference evidence="8 9" key="1">
    <citation type="submission" date="2024-01" db="EMBL/GenBank/DDBJ databases">
        <authorList>
            <consortium name="Genoscope - CEA"/>
            <person name="William W."/>
        </authorList>
    </citation>
    <scope>NUCLEOTIDE SEQUENCE [LARGE SCALE GENOMIC DNA]</scope>
    <source>
        <strain evidence="8 9">29B2s-10</strain>
    </source>
</reference>
<gene>
    <name evidence="8" type="primary">MRPL4</name>
    <name evidence="8" type="ORF">CAAN4_F11738</name>
</gene>